<evidence type="ECO:0000313" key="1">
    <source>
        <dbReference type="EMBL" id="VGO14749.1"/>
    </source>
</evidence>
<dbReference type="EMBL" id="CAAHFG010000002">
    <property type="protein sequence ID" value="VGO14749.1"/>
    <property type="molecule type" value="Genomic_DNA"/>
</dbReference>
<keyword evidence="2" id="KW-1185">Reference proteome</keyword>
<name>A0A6C2U4J0_PONDE</name>
<gene>
    <name evidence="1" type="ORF">PDESU_03318</name>
</gene>
<protein>
    <submittedName>
        <fullName evidence="1">Uncharacterized protein</fullName>
    </submittedName>
</protein>
<sequence>MKEFWNTTECGTWLFNLKIEDEVGRLTATRITDDGFSSFDAKPIEGENEKVIIAAAEVAAKEKAGTEILLVTINAANQKPYAILKNGKIAANPVLAASEDEALDQAYELLQPGLPQKASHAPGDSPDWQSAITVARITS</sequence>
<dbReference type="AlphaFoldDB" id="A0A6C2U4J0"/>
<evidence type="ECO:0000313" key="2">
    <source>
        <dbReference type="Proteomes" id="UP000366872"/>
    </source>
</evidence>
<dbReference type="Proteomes" id="UP000366872">
    <property type="component" value="Unassembled WGS sequence"/>
</dbReference>
<proteinExistence type="predicted"/>
<organism evidence="1 2">
    <name type="scientific">Pontiella desulfatans</name>
    <dbReference type="NCBI Taxonomy" id="2750659"/>
    <lineage>
        <taxon>Bacteria</taxon>
        <taxon>Pseudomonadati</taxon>
        <taxon>Kiritimatiellota</taxon>
        <taxon>Kiritimatiellia</taxon>
        <taxon>Kiritimatiellales</taxon>
        <taxon>Pontiellaceae</taxon>
        <taxon>Pontiella</taxon>
    </lineage>
</organism>
<accession>A0A6C2U4J0</accession>
<dbReference type="RefSeq" id="WP_136080382.1">
    <property type="nucleotide sequence ID" value="NZ_CAAHFG010000002.1"/>
</dbReference>
<reference evidence="1 2" key="1">
    <citation type="submission" date="2019-04" db="EMBL/GenBank/DDBJ databases">
        <authorList>
            <person name="Van Vliet M D."/>
        </authorList>
    </citation>
    <scope>NUCLEOTIDE SEQUENCE [LARGE SCALE GENOMIC DNA]</scope>
    <source>
        <strain evidence="1 2">F1</strain>
    </source>
</reference>